<dbReference type="AlphaFoldDB" id="A0A521CM20"/>
<dbReference type="RefSeq" id="WP_111378891.1">
    <property type="nucleotide sequence ID" value="NZ_CP043612.1"/>
</dbReference>
<protein>
    <submittedName>
        <fullName evidence="1">Uncharacterized protein</fullName>
    </submittedName>
</protein>
<dbReference type="OrthoDB" id="1322147at2"/>
<dbReference type="Proteomes" id="UP000319267">
    <property type="component" value="Unassembled WGS sequence"/>
</dbReference>
<gene>
    <name evidence="1" type="ORF">SAMN06265220_102475</name>
</gene>
<proteinExistence type="predicted"/>
<evidence type="ECO:0000313" key="2">
    <source>
        <dbReference type="Proteomes" id="UP000319267"/>
    </source>
</evidence>
<reference evidence="1 2" key="1">
    <citation type="submission" date="2017-05" db="EMBL/GenBank/DDBJ databases">
        <authorList>
            <person name="Varghese N."/>
            <person name="Submissions S."/>
        </authorList>
    </citation>
    <scope>NUCLEOTIDE SEQUENCE [LARGE SCALE GENOMIC DNA]</scope>
    <source>
        <strain evidence="1 2">DSM 29982</strain>
    </source>
</reference>
<keyword evidence="2" id="KW-1185">Reference proteome</keyword>
<organism evidence="1 2">
    <name type="scientific">Flavobacterium nitrogenifigens</name>
    <dbReference type="NCBI Taxonomy" id="1617283"/>
    <lineage>
        <taxon>Bacteria</taxon>
        <taxon>Pseudomonadati</taxon>
        <taxon>Bacteroidota</taxon>
        <taxon>Flavobacteriia</taxon>
        <taxon>Flavobacteriales</taxon>
        <taxon>Flavobacteriaceae</taxon>
        <taxon>Flavobacterium</taxon>
    </lineage>
</organism>
<name>A0A521CM20_9FLAO</name>
<accession>A0A521CM20</accession>
<sequence length="178" mass="20894">MANYNEISKRLIHTDKELKLKHEGAGLEYIRAAFFEKAAKDCCAMVNYMHSFGLISILRLCLEKPENNNDYHFSWHVLPLDTEVFWKGRKSFNPESNILQYKGESNKDKALFNVVKTAGNNYQYPDKVTDEESVITATIKHETQYKTTQFDFTISETEIKINNSYFKYRENLILTRKE</sequence>
<evidence type="ECO:0000313" key="1">
    <source>
        <dbReference type="EMBL" id="SMO60492.1"/>
    </source>
</evidence>
<dbReference type="EMBL" id="FXTQ01000002">
    <property type="protein sequence ID" value="SMO60492.1"/>
    <property type="molecule type" value="Genomic_DNA"/>
</dbReference>